<keyword evidence="3" id="KW-1185">Reference proteome</keyword>
<proteinExistence type="predicted"/>
<dbReference type="InterPro" id="IPR053864">
    <property type="entry name" value="DUF6933"/>
</dbReference>
<evidence type="ECO:0000313" key="3">
    <source>
        <dbReference type="Proteomes" id="UP001500843"/>
    </source>
</evidence>
<feature type="domain" description="DUF6933" evidence="1">
    <location>
        <begin position="2"/>
        <end position="121"/>
    </location>
</feature>
<reference evidence="3" key="1">
    <citation type="journal article" date="2019" name="Int. J. Syst. Evol. Microbiol.">
        <title>The Global Catalogue of Microorganisms (GCM) 10K type strain sequencing project: providing services to taxonomists for standard genome sequencing and annotation.</title>
        <authorList>
            <consortium name="The Broad Institute Genomics Platform"/>
            <consortium name="The Broad Institute Genome Sequencing Center for Infectious Disease"/>
            <person name="Wu L."/>
            <person name="Ma J."/>
        </authorList>
    </citation>
    <scope>NUCLEOTIDE SEQUENCE [LARGE SCALE GENOMIC DNA]</scope>
    <source>
        <strain evidence="3">JCM 17975</strain>
    </source>
</reference>
<sequence>MNATPWQPQVAILVNERTLVPVLIPLAPAASMSKRAPGAIEEVLTAHGMPEGLLAAELDHMREVRIAQTVDRSVVGSMNDFIYLADVWRSRDLSLSLLDLSLRLAHVPCSPLSKRQVFPDAEFAALIANTRSG</sequence>
<dbReference type="EMBL" id="BAABHM010000003">
    <property type="protein sequence ID" value="GAA4689015.1"/>
    <property type="molecule type" value="Genomic_DNA"/>
</dbReference>
<evidence type="ECO:0000259" key="1">
    <source>
        <dbReference type="Pfam" id="PF22016"/>
    </source>
</evidence>
<gene>
    <name evidence="2" type="ORF">GCM10023198_04360</name>
</gene>
<accession>A0ABP8WHJ1</accession>
<dbReference type="Pfam" id="PF22016">
    <property type="entry name" value="DUF6933"/>
    <property type="match status" value="1"/>
</dbReference>
<evidence type="ECO:0000313" key="2">
    <source>
        <dbReference type="EMBL" id="GAA4689015.1"/>
    </source>
</evidence>
<organism evidence="2 3">
    <name type="scientific">Promicromonospora umidemergens</name>
    <dbReference type="NCBI Taxonomy" id="629679"/>
    <lineage>
        <taxon>Bacteria</taxon>
        <taxon>Bacillati</taxon>
        <taxon>Actinomycetota</taxon>
        <taxon>Actinomycetes</taxon>
        <taxon>Micrococcales</taxon>
        <taxon>Promicromonosporaceae</taxon>
        <taxon>Promicromonospora</taxon>
    </lineage>
</organism>
<name>A0ABP8WHJ1_9MICO</name>
<dbReference type="Proteomes" id="UP001500843">
    <property type="component" value="Unassembled WGS sequence"/>
</dbReference>
<comment type="caution">
    <text evidence="2">The sequence shown here is derived from an EMBL/GenBank/DDBJ whole genome shotgun (WGS) entry which is preliminary data.</text>
</comment>
<protein>
    <recommendedName>
        <fullName evidence="1">DUF6933 domain-containing protein</fullName>
    </recommendedName>
</protein>